<feature type="transmembrane region" description="Helical" evidence="2">
    <location>
        <begin position="156"/>
        <end position="178"/>
    </location>
</feature>
<comment type="caution">
    <text evidence="3">The sequence shown here is derived from an EMBL/GenBank/DDBJ whole genome shotgun (WGS) entry which is preliminary data.</text>
</comment>
<evidence type="ECO:0000256" key="2">
    <source>
        <dbReference type="SAM" id="Phobius"/>
    </source>
</evidence>
<feature type="transmembrane region" description="Helical" evidence="2">
    <location>
        <begin position="38"/>
        <end position="63"/>
    </location>
</feature>
<feature type="transmembrane region" description="Helical" evidence="2">
    <location>
        <begin position="70"/>
        <end position="91"/>
    </location>
</feature>
<keyword evidence="4" id="KW-1185">Reference proteome</keyword>
<dbReference type="Proteomes" id="UP001597042">
    <property type="component" value="Unassembled WGS sequence"/>
</dbReference>
<evidence type="ECO:0000256" key="1">
    <source>
        <dbReference type="SAM" id="MobiDB-lite"/>
    </source>
</evidence>
<keyword evidence="2" id="KW-0472">Membrane</keyword>
<proteinExistence type="predicted"/>
<name>A0ABW2ZPF5_9MICO</name>
<feature type="region of interest" description="Disordered" evidence="1">
    <location>
        <begin position="129"/>
        <end position="148"/>
    </location>
</feature>
<feature type="transmembrane region" description="Helical" evidence="2">
    <location>
        <begin position="12"/>
        <end position="32"/>
    </location>
</feature>
<gene>
    <name evidence="3" type="ORF">ACFQZV_02185</name>
</gene>
<keyword evidence="2" id="KW-1133">Transmembrane helix</keyword>
<accession>A0ABW2ZPF5</accession>
<protein>
    <submittedName>
        <fullName evidence="3">Acyl-CoA synthetase</fullName>
    </submittedName>
</protein>
<evidence type="ECO:0000313" key="3">
    <source>
        <dbReference type="EMBL" id="MFD0780106.1"/>
    </source>
</evidence>
<dbReference type="EMBL" id="JBHTIM010000001">
    <property type="protein sequence ID" value="MFD0780106.1"/>
    <property type="molecule type" value="Genomic_DNA"/>
</dbReference>
<feature type="transmembrane region" description="Helical" evidence="2">
    <location>
        <begin position="190"/>
        <end position="213"/>
    </location>
</feature>
<sequence>MTSASSSRAFRANHVQIARAVFAAIAAIMVTFSPDHSAVVGMAVFSGFAIATGIVHLLAVWLVYPAGLRWPSLALGVVTLLAGMIASLGPVRTVTGFYAVVVTWALVSGLIEVLSGWAALRRARPTRPAPVKSGHVEPWSDGTPAATMPRGQARDAVVTGVLGLILGVATLCVPAGYALSYTVEAAQATFTLTGITIAVGLFGGYAAIVAVYLGIAGFSPRPAVTPAASEKEPV</sequence>
<dbReference type="RefSeq" id="WP_378754209.1">
    <property type="nucleotide sequence ID" value="NZ_JBHSSV010000033.1"/>
</dbReference>
<evidence type="ECO:0000313" key="4">
    <source>
        <dbReference type="Proteomes" id="UP001597042"/>
    </source>
</evidence>
<organism evidence="3 4">
    <name type="scientific">Microbacterium koreense</name>
    <dbReference type="NCBI Taxonomy" id="323761"/>
    <lineage>
        <taxon>Bacteria</taxon>
        <taxon>Bacillati</taxon>
        <taxon>Actinomycetota</taxon>
        <taxon>Actinomycetes</taxon>
        <taxon>Micrococcales</taxon>
        <taxon>Microbacteriaceae</taxon>
        <taxon>Microbacterium</taxon>
    </lineage>
</organism>
<feature type="transmembrane region" description="Helical" evidence="2">
    <location>
        <begin position="97"/>
        <end position="120"/>
    </location>
</feature>
<reference evidence="4" key="1">
    <citation type="journal article" date="2019" name="Int. J. Syst. Evol. Microbiol.">
        <title>The Global Catalogue of Microorganisms (GCM) 10K type strain sequencing project: providing services to taxonomists for standard genome sequencing and annotation.</title>
        <authorList>
            <consortium name="The Broad Institute Genomics Platform"/>
            <consortium name="The Broad Institute Genome Sequencing Center for Infectious Disease"/>
            <person name="Wu L."/>
            <person name="Ma J."/>
        </authorList>
    </citation>
    <scope>NUCLEOTIDE SEQUENCE [LARGE SCALE GENOMIC DNA]</scope>
    <source>
        <strain evidence="4">CCUG 50754</strain>
    </source>
</reference>
<keyword evidence="2" id="KW-0812">Transmembrane</keyword>